<dbReference type="EMBL" id="CAEKDK010000003">
    <property type="protein sequence ID" value="CAB4271866.1"/>
    <property type="molecule type" value="Genomic_DNA"/>
</dbReference>
<sequence>MVPTHIKHSFDTISSLKLGDVIFLTWIKKVGLLAYDDGDVGCLRCGLVMCEVLEALAEFLGRYQVRGAHVQKPIGHTTRKERDVCKAVLERLIAHHRTADHLKPYQRLSCFISYSKFASYSDFSSYPCNRKSYKL</sequence>
<protein>
    <submittedName>
        <fullName evidence="1">Uncharacterized protein</fullName>
    </submittedName>
</protein>
<accession>A0A6J5U676</accession>
<proteinExistence type="predicted"/>
<name>A0A6J5U676_PRUAR</name>
<dbReference type="Proteomes" id="UP000507222">
    <property type="component" value="Unassembled WGS sequence"/>
</dbReference>
<reference evidence="1 2" key="1">
    <citation type="submission" date="2020-05" db="EMBL/GenBank/DDBJ databases">
        <authorList>
            <person name="Campoy J."/>
            <person name="Schneeberger K."/>
            <person name="Spophaly S."/>
        </authorList>
    </citation>
    <scope>NUCLEOTIDE SEQUENCE [LARGE SCALE GENOMIC DNA]</scope>
    <source>
        <strain evidence="1">PruArmRojPasFocal</strain>
    </source>
</reference>
<organism evidence="1 2">
    <name type="scientific">Prunus armeniaca</name>
    <name type="common">Apricot</name>
    <name type="synonym">Armeniaca vulgaris</name>
    <dbReference type="NCBI Taxonomy" id="36596"/>
    <lineage>
        <taxon>Eukaryota</taxon>
        <taxon>Viridiplantae</taxon>
        <taxon>Streptophyta</taxon>
        <taxon>Embryophyta</taxon>
        <taxon>Tracheophyta</taxon>
        <taxon>Spermatophyta</taxon>
        <taxon>Magnoliopsida</taxon>
        <taxon>eudicotyledons</taxon>
        <taxon>Gunneridae</taxon>
        <taxon>Pentapetalae</taxon>
        <taxon>rosids</taxon>
        <taxon>fabids</taxon>
        <taxon>Rosales</taxon>
        <taxon>Rosaceae</taxon>
        <taxon>Amygdaloideae</taxon>
        <taxon>Amygdaleae</taxon>
        <taxon>Prunus</taxon>
    </lineage>
</organism>
<gene>
    <name evidence="1" type="ORF">CURHAP_LOCUS18315</name>
</gene>
<evidence type="ECO:0000313" key="1">
    <source>
        <dbReference type="EMBL" id="CAB4271866.1"/>
    </source>
</evidence>
<evidence type="ECO:0000313" key="2">
    <source>
        <dbReference type="Proteomes" id="UP000507222"/>
    </source>
</evidence>
<dbReference type="AlphaFoldDB" id="A0A6J5U676"/>